<feature type="compositionally biased region" description="Low complexity" evidence="2">
    <location>
        <begin position="630"/>
        <end position="651"/>
    </location>
</feature>
<dbReference type="Proteomes" id="UP000274922">
    <property type="component" value="Unassembled WGS sequence"/>
</dbReference>
<dbReference type="STRING" id="1555241.A0A4V1IUQ1"/>
<feature type="compositionally biased region" description="Low complexity" evidence="2">
    <location>
        <begin position="487"/>
        <end position="502"/>
    </location>
</feature>
<keyword evidence="3" id="KW-0812">Transmembrane</keyword>
<accession>A0A4V1IUQ1</accession>
<dbReference type="InterPro" id="IPR029058">
    <property type="entry name" value="AB_hydrolase_fold"/>
</dbReference>
<organism evidence="5 6">
    <name type="scientific">Caulochytrium protostelioides</name>
    <dbReference type="NCBI Taxonomy" id="1555241"/>
    <lineage>
        <taxon>Eukaryota</taxon>
        <taxon>Fungi</taxon>
        <taxon>Fungi incertae sedis</taxon>
        <taxon>Chytridiomycota</taxon>
        <taxon>Chytridiomycota incertae sedis</taxon>
        <taxon>Chytridiomycetes</taxon>
        <taxon>Caulochytriales</taxon>
        <taxon>Caulochytriaceae</taxon>
        <taxon>Caulochytrium</taxon>
    </lineage>
</organism>
<dbReference type="InterPro" id="IPR049492">
    <property type="entry name" value="BD-FAE-like_dom"/>
</dbReference>
<dbReference type="Gene3D" id="3.40.50.1820">
    <property type="entry name" value="alpha/beta hydrolase"/>
    <property type="match status" value="1"/>
</dbReference>
<feature type="region of interest" description="Disordered" evidence="2">
    <location>
        <begin position="410"/>
        <end position="431"/>
    </location>
</feature>
<dbReference type="AlphaFoldDB" id="A0A4V1IUQ1"/>
<evidence type="ECO:0000313" key="6">
    <source>
        <dbReference type="Proteomes" id="UP000274922"/>
    </source>
</evidence>
<evidence type="ECO:0000256" key="2">
    <source>
        <dbReference type="SAM" id="MobiDB-lite"/>
    </source>
</evidence>
<dbReference type="SUPFAM" id="SSF53474">
    <property type="entry name" value="alpha/beta-Hydrolases"/>
    <property type="match status" value="1"/>
</dbReference>
<proteinExistence type="predicted"/>
<dbReference type="PANTHER" id="PTHR48081:SF33">
    <property type="entry name" value="KYNURENINE FORMAMIDASE"/>
    <property type="match status" value="1"/>
</dbReference>
<gene>
    <name evidence="5" type="ORF">CXG81DRAFT_25998</name>
</gene>
<feature type="compositionally biased region" description="Basic and acidic residues" evidence="2">
    <location>
        <begin position="420"/>
        <end position="430"/>
    </location>
</feature>
<feature type="region of interest" description="Disordered" evidence="2">
    <location>
        <begin position="562"/>
        <end position="670"/>
    </location>
</feature>
<dbReference type="PANTHER" id="PTHR48081">
    <property type="entry name" value="AB HYDROLASE SUPERFAMILY PROTEIN C4A8.06C"/>
    <property type="match status" value="1"/>
</dbReference>
<keyword evidence="3" id="KW-1133">Transmembrane helix</keyword>
<feature type="transmembrane region" description="Helical" evidence="3">
    <location>
        <begin position="46"/>
        <end position="65"/>
    </location>
</feature>
<sequence>MASWLVAQARAAMPIAMPVALPSIPLPAALQVPLSMLVLRTTSEMWLLGIAVAQLPLFALLLLMAHVRIRAAMNWDNRFSRPINIAAVLVTEYPHLFLLVKIAIYLATYDVIAQQPGALASMRYGDMASILMFWELCVQVYFSKYVVEEATRNLRRHDSTSPPKLNSLSFWLRLANPFWTARNIICHPNIGYLTDAEIEVVGAANAQRYNVLDVYNHHGYPRNCPILIYFHGGQFRDHATKGLRNPALSYMVQKRWIVVLVEYRSSQVTGWPGPLVDAKRAIRWIRTHIHKFGGDASYIAVAGYSVGATLASLCHLTAADPAYQPGFESVDTRVQSVILMSPVLDFVDARSRHLKFSLDHWFRRHMTPSSRALAPLMARADVTPTPVTESPPPSKMLDTVAAKPATTAAATVASSSETPAETHADRDAQRARAALQHHLTLTATIPDCALPHAASPTQWLARMERERRKGVVLSLAQSTATAHESRTALQATSASTQTPDSGDGVGGRHHDGGGGSDDAAAAVDRDTDETAVAATDPSEASPSAAPRRGVVSAQKLTRSNDHLDLGSLDAPMPPSPDGPISAYPDSAIMSGMADGLRPTRGGGGGGGGGGAALDSVDGSPETLQATTRGASPERAPWRSRSPSPSVSPSAAGDQPEDTRMGTGLSPTGIDGLEAAVTRSSSSLNADVQIQLALSTTFQHALSPPELVSHLVICGRADFLAPLKTTRDFVRSLRDMTKKAAAARDDVPENLAVTVTSIEFPQAHHMFPESGGLRGHYSAYAIERFLITDMMRFRRQRGEVLAAENDAVLLPGEWHRKQE</sequence>
<feature type="compositionally biased region" description="Gly residues" evidence="2">
    <location>
        <begin position="600"/>
        <end position="611"/>
    </location>
</feature>
<feature type="compositionally biased region" description="Low complexity" evidence="2">
    <location>
        <begin position="410"/>
        <end position="419"/>
    </location>
</feature>
<feature type="domain" description="BD-FAE-like" evidence="4">
    <location>
        <begin position="212"/>
        <end position="352"/>
    </location>
</feature>
<protein>
    <recommendedName>
        <fullName evidence="4">BD-FAE-like domain-containing protein</fullName>
    </recommendedName>
</protein>
<evidence type="ECO:0000259" key="4">
    <source>
        <dbReference type="Pfam" id="PF20434"/>
    </source>
</evidence>
<dbReference type="GO" id="GO:0016787">
    <property type="term" value="F:hydrolase activity"/>
    <property type="evidence" value="ECO:0007669"/>
    <property type="project" value="UniProtKB-KW"/>
</dbReference>
<keyword evidence="6" id="KW-1185">Reference proteome</keyword>
<keyword evidence="3" id="KW-0472">Membrane</keyword>
<dbReference type="InterPro" id="IPR050300">
    <property type="entry name" value="GDXG_lipolytic_enzyme"/>
</dbReference>
<feature type="transmembrane region" description="Helical" evidence="3">
    <location>
        <begin position="12"/>
        <end position="34"/>
    </location>
</feature>
<keyword evidence="1" id="KW-0378">Hydrolase</keyword>
<dbReference type="OrthoDB" id="19653at2759"/>
<feature type="transmembrane region" description="Helical" evidence="3">
    <location>
        <begin position="85"/>
        <end position="107"/>
    </location>
</feature>
<dbReference type="Pfam" id="PF20434">
    <property type="entry name" value="BD-FAE"/>
    <property type="match status" value="1"/>
</dbReference>
<evidence type="ECO:0000313" key="5">
    <source>
        <dbReference type="EMBL" id="RKP01339.1"/>
    </source>
</evidence>
<evidence type="ECO:0000256" key="1">
    <source>
        <dbReference type="ARBA" id="ARBA00022801"/>
    </source>
</evidence>
<name>A0A4V1IUQ1_9FUNG</name>
<reference evidence="6" key="1">
    <citation type="journal article" date="2018" name="Nat. Microbiol.">
        <title>Leveraging single-cell genomics to expand the fungal tree of life.</title>
        <authorList>
            <person name="Ahrendt S.R."/>
            <person name="Quandt C.A."/>
            <person name="Ciobanu D."/>
            <person name="Clum A."/>
            <person name="Salamov A."/>
            <person name="Andreopoulos B."/>
            <person name="Cheng J.F."/>
            <person name="Woyke T."/>
            <person name="Pelin A."/>
            <person name="Henrissat B."/>
            <person name="Reynolds N.K."/>
            <person name="Benny G.L."/>
            <person name="Smith M.E."/>
            <person name="James T.Y."/>
            <person name="Grigoriev I.V."/>
        </authorList>
    </citation>
    <scope>NUCLEOTIDE SEQUENCE [LARGE SCALE GENOMIC DNA]</scope>
    <source>
        <strain evidence="6">ATCC 52028</strain>
    </source>
</reference>
<evidence type="ECO:0000256" key="3">
    <source>
        <dbReference type="SAM" id="Phobius"/>
    </source>
</evidence>
<dbReference type="EMBL" id="ML014176">
    <property type="protein sequence ID" value="RKP01339.1"/>
    <property type="molecule type" value="Genomic_DNA"/>
</dbReference>
<feature type="region of interest" description="Disordered" evidence="2">
    <location>
        <begin position="482"/>
        <end position="550"/>
    </location>
</feature>